<feature type="domain" description="Alpha-(1-&gt;3)-arabinofuranosyltransferase N-terminal GT-C" evidence="4">
    <location>
        <begin position="15"/>
        <end position="669"/>
    </location>
</feature>
<feature type="transmembrane region" description="Helical" evidence="2">
    <location>
        <begin position="209"/>
        <end position="230"/>
    </location>
</feature>
<keyword evidence="2" id="KW-1133">Transmembrane helix</keyword>
<feature type="domain" description="Arabinofuranosyltransferase D third carbohydrate binding module" evidence="5">
    <location>
        <begin position="713"/>
        <end position="821"/>
    </location>
</feature>
<accession>A0A8J3Q902</accession>
<feature type="domain" description="Arabinofuranosyltransferase D third carbohydrate binding module" evidence="5">
    <location>
        <begin position="923"/>
        <end position="1053"/>
    </location>
</feature>
<feature type="transmembrane region" description="Helical" evidence="2">
    <location>
        <begin position="312"/>
        <end position="329"/>
    </location>
</feature>
<dbReference type="Pfam" id="PF11847">
    <property type="entry name" value="GT-C_AftD"/>
    <property type="match status" value="1"/>
</dbReference>
<feature type="transmembrane region" description="Helical" evidence="2">
    <location>
        <begin position="394"/>
        <end position="418"/>
    </location>
</feature>
<evidence type="ECO:0000256" key="1">
    <source>
        <dbReference type="SAM" id="MobiDB-lite"/>
    </source>
</evidence>
<feature type="transmembrane region" description="Helical" evidence="2">
    <location>
        <begin position="1826"/>
        <end position="1850"/>
    </location>
</feature>
<dbReference type="Proteomes" id="UP000612899">
    <property type="component" value="Unassembled WGS sequence"/>
</dbReference>
<proteinExistence type="predicted"/>
<feature type="transmembrane region" description="Helical" evidence="2">
    <location>
        <begin position="1548"/>
        <end position="1566"/>
    </location>
</feature>
<feature type="signal peptide" evidence="3">
    <location>
        <begin position="1"/>
        <end position="21"/>
    </location>
</feature>
<feature type="transmembrane region" description="Helical" evidence="2">
    <location>
        <begin position="90"/>
        <end position="107"/>
    </location>
</feature>
<evidence type="ECO:0008006" key="8">
    <source>
        <dbReference type="Google" id="ProtNLM"/>
    </source>
</evidence>
<dbReference type="InterPro" id="IPR008979">
    <property type="entry name" value="Galactose-bd-like_sf"/>
</dbReference>
<evidence type="ECO:0000313" key="7">
    <source>
        <dbReference type="Proteomes" id="UP000612899"/>
    </source>
</evidence>
<dbReference type="SUPFAM" id="SSF49785">
    <property type="entry name" value="Galactose-binding domain-like"/>
    <property type="match status" value="2"/>
</dbReference>
<name>A0A8J3Q902_9ACTN</name>
<evidence type="ECO:0000313" key="6">
    <source>
        <dbReference type="EMBL" id="GIH06269.1"/>
    </source>
</evidence>
<evidence type="ECO:0000256" key="3">
    <source>
        <dbReference type="SAM" id="SignalP"/>
    </source>
</evidence>
<evidence type="ECO:0000259" key="5">
    <source>
        <dbReference type="Pfam" id="PF24607"/>
    </source>
</evidence>
<reference evidence="6" key="1">
    <citation type="submission" date="2021-01" db="EMBL/GenBank/DDBJ databases">
        <title>Whole genome shotgun sequence of Rhizocola hellebori NBRC 109834.</title>
        <authorList>
            <person name="Komaki H."/>
            <person name="Tamura T."/>
        </authorList>
    </citation>
    <scope>NUCLEOTIDE SEQUENCE</scope>
    <source>
        <strain evidence="6">NBRC 109834</strain>
    </source>
</reference>
<keyword evidence="2" id="KW-0472">Membrane</keyword>
<sequence length="2042" mass="218460">MRSWRMRSAAVCALLTALAFVQEPGRITADTKIDLLVNPSGWLTRAMTLWNPVANFGEVQNQAYGYLWPMGPFFAVGQWISLPPWVVQRLWWALLLCVAYTGVVALANRMAIGTPLTRMVAGVAFALCPRILTELGVISSEAWPTAVAPWVLVPLIGLATGSMRRRIAASALLIGLAGGINATATLAAVPLALLWLAMLRPARLRFKALVLWCLAVLCATLWWVGPLLLLSRFSPPFLDYIETSAVTTQPTDLTSVLRGTSHWVAYFGGPHGPPMSAGFRLVFEPLLFAATIAVAVLAVAGLARRGMPHRRFLIAGAMLGMAMLTLGHVSDLDTFHSGVARQFLDGAGAPLRNVHKFDVLLRLPLALGLAHLLGIFDRAAAFSGRGWHLARRRAVVVTGAALAAIGGVAVPALGFGLVPAGSFTEVPGYWRDATGWLNANLGRDHVLVVPGARFPHYMWGSTADEITQPLLDRGWAVRNAIPLAPAGTIRLLDSVEQVLTSGEGSPGLASVLARSGVKYVLLRSDLNYGKTGAGRPALARQALSRSPGLTLVKTFGPMVGADPAEGGFFDYGMNPLSPALEIFEVSQTLDPAGIYPVDSVNTIVGGSESLLELAATGQLSSAPTVLSGDLGTSPPPGGVILTDTLQRRDVSFGRGQDNASATLTADEPVADYLPPWATGHQTVARYSGISQVVASSSWSEAHTFLGARPEHLPYAAVDGDPATSWRAPSESVATEQWLEVTLPVARSVSEVTLTFDRRADNYPSKVQVIGGKERVISDVDRSAPKVTVKLSGLYPTRTIRVLITAVRGTGRASQGSVGIAELEIGDVAASRTLVAPAGPAIDRPATVVLTAAPAANSCVFVEDLVRCYPDLARASADGGRIDREVTLPAAGTYSPAIWARLRPGAELDRIIDEKLAPSVSASSRGIADPAGRAGAVVDGDPSTAWQADVGDGNASLRITWPAPRTITGLRFTLEEGVAGTRPRAVSVASTEGTRDGPLDSQGEIRFAEPLQTSEIVIFFRDPTAPALSRDPYTFAQQVLPIAVGEVTVLPDPDRLPANLDRRVELPCGSGPVLKLGGQTINTRLSATVRELLQLREIPGLPCVPNGQAFRLGPGATSIVATDSPYATPSRIVLTTRAPPSGEASGKIDISRWAPTDRSLKIDSASEERVLVVRENTNPGWQATLAGRALQPLVLDGWQQGWRVPPGMGGTVTLIYRPSTTFAATLAAGGALTVILAFLAILPMRRKSYAHGSNLHTSFAPGVRPSRRRGRALALAAGIAGLAVVGGIWSALAVLVSWLIALGWRRLSWNLSAVDAQRARRFESVAGALLPPLLLALAGLASWRSADRFTDALPQALAVTAVALLWLPAVYPFSAAKQWGYDSKWLPLIRRLWTAPSGLRGESSEWKALPMTTTETEHAWAVTENSAQQRGRHVESSRPGWISRWARRDPLRAVALALIVIQIIWRADIASRGFLAADDYVLVRRTLGVELDAHLLTSPWNDHLMPGGMLIYWLVANSAGYAYWPYVLIMLFCQAVLSIAFYRLLRSQFGARWAILVPLCLVMFSPLTLETTTWWAVGAAVLPMEIAMVFAIGAQMKYARTRRARHLVSLGLSLVFGLLFFEKTLLVSALLFFLTACFFVDGGPIRSVALTLVRYWRAWLVIAVVSVGHLFFYAATNAPSPPLPSTIRSGVDFLQSYILRTFVPGIIGGPWSWLPNGDSPPFTGAQTLPSLAALTVVAAFIGVTAWRRPIATRAWILLGLYLAMTAGLFLVTRAGMSPVNGLLTRFLADAVIVAALCVGVALMGLHHGTDLGKVRPWPLPGLLREPGATAVGLVISMVAIAALGIGAAWSAEQYGQAWAVKTGRDYLVNIRADLAKAPADTVFFDSFVPPDLLSPLTYPENKQSIFLSHLDPGPKFVRETTKVYTIDKTGHIHPAKVEGFVTVPGSETGCGWRISGSSVAQIPLVKPAFEWDWAVRVGYLASAPTSVTMRLGHGEHKFQADKGLQEIFFLLDGAGGNYIELTIADPTVTICLDSIEVGVLAPK</sequence>
<feature type="transmembrane region" description="Helical" evidence="2">
    <location>
        <begin position="1725"/>
        <end position="1745"/>
    </location>
</feature>
<organism evidence="6 7">
    <name type="scientific">Rhizocola hellebori</name>
    <dbReference type="NCBI Taxonomy" id="1392758"/>
    <lineage>
        <taxon>Bacteria</taxon>
        <taxon>Bacillati</taxon>
        <taxon>Actinomycetota</taxon>
        <taxon>Actinomycetes</taxon>
        <taxon>Micromonosporales</taxon>
        <taxon>Micromonosporaceae</taxon>
        <taxon>Rhizocola</taxon>
    </lineage>
</organism>
<keyword evidence="3" id="KW-0732">Signal</keyword>
<feature type="transmembrane region" description="Helical" evidence="2">
    <location>
        <begin position="1751"/>
        <end position="1773"/>
    </location>
</feature>
<feature type="transmembrane region" description="Helical" evidence="2">
    <location>
        <begin position="1522"/>
        <end position="1541"/>
    </location>
</feature>
<gene>
    <name evidence="6" type="ORF">Rhe02_43360</name>
</gene>
<dbReference type="RefSeq" id="WP_203910085.1">
    <property type="nucleotide sequence ID" value="NZ_BONY01000025.1"/>
</dbReference>
<feature type="transmembrane region" description="Helical" evidence="2">
    <location>
        <begin position="1603"/>
        <end position="1620"/>
    </location>
</feature>
<dbReference type="Gene3D" id="2.60.120.260">
    <property type="entry name" value="Galactose-binding domain-like"/>
    <property type="match status" value="2"/>
</dbReference>
<evidence type="ECO:0000259" key="4">
    <source>
        <dbReference type="Pfam" id="PF11847"/>
    </source>
</evidence>
<feature type="transmembrane region" description="Helical" evidence="2">
    <location>
        <begin position="1221"/>
        <end position="1241"/>
    </location>
</feature>
<evidence type="ECO:0000256" key="2">
    <source>
        <dbReference type="SAM" id="Phobius"/>
    </source>
</evidence>
<feature type="transmembrane region" description="Helical" evidence="2">
    <location>
        <begin position="1654"/>
        <end position="1673"/>
    </location>
</feature>
<protein>
    <recommendedName>
        <fullName evidence="8">DUF3367 domain-containing protein</fullName>
    </recommendedName>
</protein>
<feature type="transmembrane region" description="Helical" evidence="2">
    <location>
        <begin position="1572"/>
        <end position="1591"/>
    </location>
</feature>
<dbReference type="GO" id="GO:0016740">
    <property type="term" value="F:transferase activity"/>
    <property type="evidence" value="ECO:0007669"/>
    <property type="project" value="InterPro"/>
</dbReference>
<dbReference type="Pfam" id="PF24607">
    <property type="entry name" value="CBM_AftD"/>
    <property type="match status" value="2"/>
</dbReference>
<feature type="transmembrane region" description="Helical" evidence="2">
    <location>
        <begin position="281"/>
        <end position="300"/>
    </location>
</feature>
<dbReference type="EMBL" id="BONY01000025">
    <property type="protein sequence ID" value="GIH06269.1"/>
    <property type="molecule type" value="Genomic_DNA"/>
</dbReference>
<feature type="transmembrane region" description="Helical" evidence="2">
    <location>
        <begin position="1272"/>
        <end position="1303"/>
    </location>
</feature>
<feature type="transmembrane region" description="Helical" evidence="2">
    <location>
        <begin position="167"/>
        <end position="197"/>
    </location>
</feature>
<keyword evidence="2" id="KW-0812">Transmembrane</keyword>
<feature type="transmembrane region" description="Helical" evidence="2">
    <location>
        <begin position="1693"/>
        <end position="1713"/>
    </location>
</feature>
<feature type="transmembrane region" description="Helical" evidence="2">
    <location>
        <begin position="1785"/>
        <end position="1806"/>
    </location>
</feature>
<feature type="chain" id="PRO_5039260803" description="DUF3367 domain-containing protein" evidence="3">
    <location>
        <begin position="22"/>
        <end position="2042"/>
    </location>
</feature>
<comment type="caution">
    <text evidence="6">The sequence shown here is derived from an EMBL/GenBank/DDBJ whole genome shotgun (WGS) entry which is preliminary data.</text>
</comment>
<keyword evidence="7" id="KW-1185">Reference proteome</keyword>
<feature type="transmembrane region" description="Helical" evidence="2">
    <location>
        <begin position="359"/>
        <end position="382"/>
    </location>
</feature>
<feature type="transmembrane region" description="Helical" evidence="2">
    <location>
        <begin position="1354"/>
        <end position="1373"/>
    </location>
</feature>
<feature type="region of interest" description="Disordered" evidence="1">
    <location>
        <begin position="982"/>
        <end position="1001"/>
    </location>
</feature>
<dbReference type="InterPro" id="IPR021798">
    <property type="entry name" value="AftD_N"/>
</dbReference>
<dbReference type="InterPro" id="IPR056997">
    <property type="entry name" value="CBM_AftD"/>
</dbReference>